<accession>A0AAE0DBW5</accession>
<evidence type="ECO:0000313" key="3">
    <source>
        <dbReference type="Proteomes" id="UP001281614"/>
    </source>
</evidence>
<dbReference type="Pfam" id="PF06985">
    <property type="entry name" value="HET"/>
    <property type="match status" value="1"/>
</dbReference>
<reference evidence="2" key="1">
    <citation type="submission" date="2023-02" db="EMBL/GenBank/DDBJ databases">
        <title>Colletotrichum kahawae CIFC_Que2 genome sequencing and assembly.</title>
        <authorList>
            <person name="Baroncelli R."/>
        </authorList>
    </citation>
    <scope>NUCLEOTIDE SEQUENCE</scope>
    <source>
        <strain evidence="2">CIFC_Que2</strain>
    </source>
</reference>
<feature type="domain" description="Heterokaryon incompatibility" evidence="1">
    <location>
        <begin position="54"/>
        <end position="215"/>
    </location>
</feature>
<evidence type="ECO:0000259" key="1">
    <source>
        <dbReference type="Pfam" id="PF06985"/>
    </source>
</evidence>
<dbReference type="Proteomes" id="UP001281614">
    <property type="component" value="Unassembled WGS sequence"/>
</dbReference>
<sequence length="649" mass="73739">MSDYQYKPLDDESIRTLRLLPGEFNDPLRGCIEHRFFFHPRHRGERPGRWVPIYEALSYAWGEQDDLQILSIVNDPTEDESFLRIGKNLSLALRDLRSTSESRTIWCDAVCINQHDLPERAAQVQRMADIYRHADRVVVWLAPHNEQVGRALHLLDEFASHVGYDIDKFTSYTHEGMDETYLRKDYLVPLSSDDWQCVGGLLSLPWFTRLWVRQEITLANDSALLTSGRHQLLWSRFCSSVAYLDLKLYWDETVIRASEKPGMTALFFNATDLINCRSLVGNSFDVIVSMEHCQCSDPLDKIYGVLGLQTDFDMPVEYTKTAKQVYTDWALAYYRKHSKLEFLQLCEIADAPSWAPDLDKSQRLQIGHQRTRSASPTMAVFDVLPDQTFKMLATHCGTITELTTAMPNNLDPEVTREKFKSWIRQLFPRGIQLHDIPKIDELVTAVSGGCASENFDNGVFNAMDGKSALLRDSEQSFPSNPTHNPMDPKLFTELSIVLPGAAVLATKDGHFGVGSGAVHIGDKIFVVLGCRYPIIMRSVEDSKYRVVAPSYFPHLSHGEAVLGQTPDGWKAMFGKNGDLYFVAPDGSRTLEDPRLEEELPPGCKQREGSSGGYLVWKRTEDQNWRDFDPRLTPEKLESRGVKLEMITVV</sequence>
<gene>
    <name evidence="2" type="ORF">CKAH01_03675</name>
</gene>
<dbReference type="PANTHER" id="PTHR24148">
    <property type="entry name" value="ANKYRIN REPEAT DOMAIN-CONTAINING PROTEIN 39 HOMOLOG-RELATED"/>
    <property type="match status" value="1"/>
</dbReference>
<dbReference type="InterPro" id="IPR010730">
    <property type="entry name" value="HET"/>
</dbReference>
<dbReference type="EMBL" id="VYYT01000046">
    <property type="protein sequence ID" value="KAK2774442.1"/>
    <property type="molecule type" value="Genomic_DNA"/>
</dbReference>
<keyword evidence="3" id="KW-1185">Reference proteome</keyword>
<comment type="caution">
    <text evidence="2">The sequence shown here is derived from an EMBL/GenBank/DDBJ whole genome shotgun (WGS) entry which is preliminary data.</text>
</comment>
<evidence type="ECO:0000313" key="2">
    <source>
        <dbReference type="EMBL" id="KAK2774442.1"/>
    </source>
</evidence>
<protein>
    <submittedName>
        <fullName evidence="2">Ankyrin and het domain protein</fullName>
    </submittedName>
</protein>
<organism evidence="2 3">
    <name type="scientific">Colletotrichum kahawae</name>
    <name type="common">Coffee berry disease fungus</name>
    <dbReference type="NCBI Taxonomy" id="34407"/>
    <lineage>
        <taxon>Eukaryota</taxon>
        <taxon>Fungi</taxon>
        <taxon>Dikarya</taxon>
        <taxon>Ascomycota</taxon>
        <taxon>Pezizomycotina</taxon>
        <taxon>Sordariomycetes</taxon>
        <taxon>Hypocreomycetidae</taxon>
        <taxon>Glomerellales</taxon>
        <taxon>Glomerellaceae</taxon>
        <taxon>Colletotrichum</taxon>
        <taxon>Colletotrichum gloeosporioides species complex</taxon>
    </lineage>
</organism>
<proteinExistence type="predicted"/>
<name>A0AAE0DBW5_COLKA</name>
<dbReference type="InterPro" id="IPR052895">
    <property type="entry name" value="HetReg/Transcr_Mod"/>
</dbReference>
<dbReference type="AlphaFoldDB" id="A0AAE0DBW5"/>
<dbReference type="PANTHER" id="PTHR24148:SF73">
    <property type="entry name" value="HET DOMAIN PROTEIN (AFU_ORTHOLOGUE AFUA_8G01020)"/>
    <property type="match status" value="1"/>
</dbReference>